<accession>A0ACC0BKV0</accession>
<comment type="caution">
    <text evidence="1">The sequence shown here is derived from an EMBL/GenBank/DDBJ whole genome shotgun (WGS) entry which is preliminary data.</text>
</comment>
<keyword evidence="2" id="KW-1185">Reference proteome</keyword>
<dbReference type="EMBL" id="CM044703">
    <property type="protein sequence ID" value="KAI5673285.1"/>
    <property type="molecule type" value="Genomic_DNA"/>
</dbReference>
<protein>
    <submittedName>
        <fullName evidence="1">Uncharacterized protein</fullName>
    </submittedName>
</protein>
<dbReference type="Proteomes" id="UP001060085">
    <property type="component" value="Linkage Group LG03"/>
</dbReference>
<name>A0ACC0BKV0_CATRO</name>
<organism evidence="1 2">
    <name type="scientific">Catharanthus roseus</name>
    <name type="common">Madagascar periwinkle</name>
    <name type="synonym">Vinca rosea</name>
    <dbReference type="NCBI Taxonomy" id="4058"/>
    <lineage>
        <taxon>Eukaryota</taxon>
        <taxon>Viridiplantae</taxon>
        <taxon>Streptophyta</taxon>
        <taxon>Embryophyta</taxon>
        <taxon>Tracheophyta</taxon>
        <taxon>Spermatophyta</taxon>
        <taxon>Magnoliopsida</taxon>
        <taxon>eudicotyledons</taxon>
        <taxon>Gunneridae</taxon>
        <taxon>Pentapetalae</taxon>
        <taxon>asterids</taxon>
        <taxon>lamiids</taxon>
        <taxon>Gentianales</taxon>
        <taxon>Apocynaceae</taxon>
        <taxon>Rauvolfioideae</taxon>
        <taxon>Vinceae</taxon>
        <taxon>Catharanthinae</taxon>
        <taxon>Catharanthus</taxon>
    </lineage>
</organism>
<proteinExistence type="predicted"/>
<evidence type="ECO:0000313" key="2">
    <source>
        <dbReference type="Proteomes" id="UP001060085"/>
    </source>
</evidence>
<gene>
    <name evidence="1" type="ORF">M9H77_13649</name>
</gene>
<reference evidence="2" key="1">
    <citation type="journal article" date="2023" name="Nat. Plants">
        <title>Single-cell RNA sequencing provides a high-resolution roadmap for understanding the multicellular compartmentation of specialized metabolism.</title>
        <authorList>
            <person name="Sun S."/>
            <person name="Shen X."/>
            <person name="Li Y."/>
            <person name="Li Y."/>
            <person name="Wang S."/>
            <person name="Li R."/>
            <person name="Zhang H."/>
            <person name="Shen G."/>
            <person name="Guo B."/>
            <person name="Wei J."/>
            <person name="Xu J."/>
            <person name="St-Pierre B."/>
            <person name="Chen S."/>
            <person name="Sun C."/>
        </authorList>
    </citation>
    <scope>NUCLEOTIDE SEQUENCE [LARGE SCALE GENOMIC DNA]</scope>
</reference>
<sequence>MEGSKVHWFSILNSLTVITFLLGVVLVILLCAIRRDLTRYEELDKEDQLNEELSRWKLVVGNSLSGLISAILYMGYSLLMAIAVILATGAIGFLSSLIFVHRLFSSLKID</sequence>
<evidence type="ECO:0000313" key="1">
    <source>
        <dbReference type="EMBL" id="KAI5673285.1"/>
    </source>
</evidence>